<gene>
    <name evidence="1" type="ORF">SAMN06265784_101995</name>
</gene>
<proteinExistence type="predicted"/>
<evidence type="ECO:0000313" key="2">
    <source>
        <dbReference type="Proteomes" id="UP000193228"/>
    </source>
</evidence>
<name>A0A1X7IRX6_9BURK</name>
<dbReference type="Proteomes" id="UP000193228">
    <property type="component" value="Unassembled WGS sequence"/>
</dbReference>
<evidence type="ECO:0000313" key="1">
    <source>
        <dbReference type="EMBL" id="SMG17756.1"/>
    </source>
</evidence>
<keyword evidence="2" id="KW-1185">Reference proteome</keyword>
<protein>
    <submittedName>
        <fullName evidence="1">Uncharacterized protein</fullName>
    </submittedName>
</protein>
<dbReference type="EMBL" id="FXAT01000001">
    <property type="protein sequence ID" value="SMG17756.1"/>
    <property type="molecule type" value="Genomic_DNA"/>
</dbReference>
<dbReference type="AlphaFoldDB" id="A0A1X7IRX6"/>
<accession>A0A1X7IRX6</accession>
<organism evidence="1 2">
    <name type="scientific">Paraburkholderia susongensis</name>
    <dbReference type="NCBI Taxonomy" id="1515439"/>
    <lineage>
        <taxon>Bacteria</taxon>
        <taxon>Pseudomonadati</taxon>
        <taxon>Pseudomonadota</taxon>
        <taxon>Betaproteobacteria</taxon>
        <taxon>Burkholderiales</taxon>
        <taxon>Burkholderiaceae</taxon>
        <taxon>Paraburkholderia</taxon>
    </lineage>
</organism>
<reference evidence="2" key="1">
    <citation type="submission" date="2017-04" db="EMBL/GenBank/DDBJ databases">
        <authorList>
            <person name="Varghese N."/>
            <person name="Submissions S."/>
        </authorList>
    </citation>
    <scope>NUCLEOTIDE SEQUENCE [LARGE SCALE GENOMIC DNA]</scope>
    <source>
        <strain evidence="2">LMG 29540</strain>
    </source>
</reference>
<dbReference type="RefSeq" id="WP_143808812.1">
    <property type="nucleotide sequence ID" value="NZ_FXAT01000001.1"/>
</dbReference>
<sequence length="160" mass="17526">MDSENGPYRHTAQSHGNGGGFLGFTTMPIRYVAPLEEMRSGQFGVFEELSQQLIEAHRLIPVSESVAKGIQGCNALPKIGSGSGAHHGTRELRGSTETENIVLGSRPDVVRNTRRDDIVQPLFDHHVPAKNRHQKISPAIKSPIKLLKLCVYACCETLSQ</sequence>